<evidence type="ECO:0000256" key="1">
    <source>
        <dbReference type="ARBA" id="ARBA00009199"/>
    </source>
</evidence>
<accession>A0A917ZNX5</accession>
<sequence length="471" mass="49949">MRFESGPDTGELWRLGAAELSAGYRRGDFSPVEVLESVEARIAAQNPQLNAIVAPNPARREDAEASARRWAAGQPLSGLDGVPVSVKDNILVRDLPATWGSELYRHFVPDADELPVARLREAGLVILGKTNVPEFTLEGYTDNPLFGVTRNPWNTGLTPGGSSGGAVAAVAAGLGPLAIGTDGGGSIRRPASHTGLLGLKPSIGAVPRHNSLPQILLDFEVVGPIARSVADVRLLFELLSGPDGRDRKSLAAAAAATGDDAEALNILYVPDFGGNALDPQIAASVEAATAQLRQLGHRVETGPLPFSLDFVNAFWPKLGQVGVASLFERHPQAQEQVSERFVKMAAEGAKVGASEYLRALESVDAFRREVGAAFDDIDIIMTPSAAALPWPAATPYPQRIDGREVGPRGHAVYTGWVNACGHPAINLPSAPSREGLPIGFQLVGRFGADRQLLTLAARYEACAPWSDRWPE</sequence>
<organism evidence="3 4">
    <name type="scientific">Marinobacterium nitratireducens</name>
    <dbReference type="NCBI Taxonomy" id="518897"/>
    <lineage>
        <taxon>Bacteria</taxon>
        <taxon>Pseudomonadati</taxon>
        <taxon>Pseudomonadota</taxon>
        <taxon>Gammaproteobacteria</taxon>
        <taxon>Oceanospirillales</taxon>
        <taxon>Oceanospirillaceae</taxon>
        <taxon>Marinobacterium</taxon>
    </lineage>
</organism>
<dbReference type="Pfam" id="PF01425">
    <property type="entry name" value="Amidase"/>
    <property type="match status" value="1"/>
</dbReference>
<evidence type="ECO:0000313" key="4">
    <source>
        <dbReference type="Proteomes" id="UP000599578"/>
    </source>
</evidence>
<feature type="domain" description="Amidase" evidence="2">
    <location>
        <begin position="33"/>
        <end position="453"/>
    </location>
</feature>
<dbReference type="PANTHER" id="PTHR11895">
    <property type="entry name" value="TRANSAMIDASE"/>
    <property type="match status" value="1"/>
</dbReference>
<gene>
    <name evidence="3" type="ORF">GCM10011348_36160</name>
</gene>
<reference evidence="3 4" key="1">
    <citation type="journal article" date="2014" name="Int. J. Syst. Evol. Microbiol.">
        <title>Complete genome sequence of Corynebacterium casei LMG S-19264T (=DSM 44701T), isolated from a smear-ripened cheese.</title>
        <authorList>
            <consortium name="US DOE Joint Genome Institute (JGI-PGF)"/>
            <person name="Walter F."/>
            <person name="Albersmeier A."/>
            <person name="Kalinowski J."/>
            <person name="Ruckert C."/>
        </authorList>
    </citation>
    <scope>NUCLEOTIDE SEQUENCE [LARGE SCALE GENOMIC DNA]</scope>
    <source>
        <strain evidence="3 4">CGMCC 1.7286</strain>
    </source>
</reference>
<name>A0A917ZNX5_9GAMM</name>
<evidence type="ECO:0000313" key="3">
    <source>
        <dbReference type="EMBL" id="GGO86101.1"/>
    </source>
</evidence>
<dbReference type="InterPro" id="IPR023631">
    <property type="entry name" value="Amidase_dom"/>
</dbReference>
<proteinExistence type="inferred from homology"/>
<keyword evidence="4" id="KW-1185">Reference proteome</keyword>
<dbReference type="GO" id="GO:0003824">
    <property type="term" value="F:catalytic activity"/>
    <property type="evidence" value="ECO:0007669"/>
    <property type="project" value="InterPro"/>
</dbReference>
<dbReference type="AlphaFoldDB" id="A0A917ZNX5"/>
<dbReference type="InterPro" id="IPR000120">
    <property type="entry name" value="Amidase"/>
</dbReference>
<dbReference type="Proteomes" id="UP000599578">
    <property type="component" value="Unassembled WGS sequence"/>
</dbReference>
<dbReference type="InterPro" id="IPR036928">
    <property type="entry name" value="AS_sf"/>
</dbReference>
<dbReference type="EMBL" id="BMLT01000010">
    <property type="protein sequence ID" value="GGO86101.1"/>
    <property type="molecule type" value="Genomic_DNA"/>
</dbReference>
<comment type="caution">
    <text evidence="3">The sequence shown here is derived from an EMBL/GenBank/DDBJ whole genome shotgun (WGS) entry which is preliminary data.</text>
</comment>
<dbReference type="RefSeq" id="WP_188862020.1">
    <property type="nucleotide sequence ID" value="NZ_BMLT01000010.1"/>
</dbReference>
<dbReference type="Gene3D" id="3.90.1300.10">
    <property type="entry name" value="Amidase signature (AS) domain"/>
    <property type="match status" value="1"/>
</dbReference>
<protein>
    <submittedName>
        <fullName evidence="3">Amidase</fullName>
    </submittedName>
</protein>
<evidence type="ECO:0000259" key="2">
    <source>
        <dbReference type="Pfam" id="PF01425"/>
    </source>
</evidence>
<dbReference type="SUPFAM" id="SSF75304">
    <property type="entry name" value="Amidase signature (AS) enzymes"/>
    <property type="match status" value="1"/>
</dbReference>
<comment type="similarity">
    <text evidence="1">Belongs to the amidase family.</text>
</comment>
<dbReference type="PANTHER" id="PTHR11895:SF7">
    <property type="entry name" value="GLUTAMYL-TRNA(GLN) AMIDOTRANSFERASE SUBUNIT A, MITOCHONDRIAL"/>
    <property type="match status" value="1"/>
</dbReference>